<organism evidence="2 3">
    <name type="scientific">Ramalina farinacea</name>
    <dbReference type="NCBI Taxonomy" id="258253"/>
    <lineage>
        <taxon>Eukaryota</taxon>
        <taxon>Fungi</taxon>
        <taxon>Dikarya</taxon>
        <taxon>Ascomycota</taxon>
        <taxon>Pezizomycotina</taxon>
        <taxon>Lecanoromycetes</taxon>
        <taxon>OSLEUM clade</taxon>
        <taxon>Lecanoromycetidae</taxon>
        <taxon>Lecanorales</taxon>
        <taxon>Lecanorineae</taxon>
        <taxon>Ramalinaceae</taxon>
        <taxon>Ramalina</taxon>
    </lineage>
</organism>
<feature type="compositionally biased region" description="Polar residues" evidence="1">
    <location>
        <begin position="205"/>
        <end position="219"/>
    </location>
</feature>
<evidence type="ECO:0000313" key="3">
    <source>
        <dbReference type="Proteomes" id="UP001161017"/>
    </source>
</evidence>
<feature type="compositionally biased region" description="Polar residues" evidence="1">
    <location>
        <begin position="165"/>
        <end position="194"/>
    </location>
</feature>
<feature type="compositionally biased region" description="Basic and acidic residues" evidence="1">
    <location>
        <begin position="513"/>
        <end position="537"/>
    </location>
</feature>
<name>A0AA43QPP6_9LECA</name>
<keyword evidence="3" id="KW-1185">Reference proteome</keyword>
<feature type="region of interest" description="Disordered" evidence="1">
    <location>
        <begin position="493"/>
        <end position="547"/>
    </location>
</feature>
<proteinExistence type="predicted"/>
<feature type="compositionally biased region" description="Basic and acidic residues" evidence="1">
    <location>
        <begin position="70"/>
        <end position="84"/>
    </location>
</feature>
<dbReference type="InterPro" id="IPR034443">
    <property type="entry name" value="PB1A10.08"/>
</dbReference>
<evidence type="ECO:0000313" key="2">
    <source>
        <dbReference type="EMBL" id="MDI1489444.1"/>
    </source>
</evidence>
<evidence type="ECO:0000256" key="1">
    <source>
        <dbReference type="SAM" id="MobiDB-lite"/>
    </source>
</evidence>
<feature type="compositionally biased region" description="Basic and acidic residues" evidence="1">
    <location>
        <begin position="18"/>
        <end position="44"/>
    </location>
</feature>
<protein>
    <submittedName>
        <fullName evidence="2">Uncharacterized protein</fullName>
    </submittedName>
</protein>
<feature type="compositionally biased region" description="Polar residues" evidence="1">
    <location>
        <begin position="264"/>
        <end position="276"/>
    </location>
</feature>
<dbReference type="EMBL" id="JAPUFD010000009">
    <property type="protein sequence ID" value="MDI1489444.1"/>
    <property type="molecule type" value="Genomic_DNA"/>
</dbReference>
<sequence>MMVPRAYKYGSSPISSEIRQEKEPVRSKPDRKLSATSEKKEVGGKKRSQPSSALSPSPASPSKPVVIPSRTREDGARSRRDSAEKGGQNGSSSSNRPHDPGATPPSTAAFLAMTSIPEQARRLPTGTRPRPIERSPAQLQARKKSTRSISSTSPQTWDLLVTPPHDSNSESASFESDTTLGPYSSVRSISTESMPSLAEDVDSCDSASGPATPSFSSGNRFERKRPSLSTSLGEDCVFDHPLLPPPARDEDDSPEEEVEESPPAQSRRSLLSRQKTSFKSNLTASFRAIKSAARSISDLTGPLPQRDDLISRSVLSIDIPFTDERRPRPSLDPPDPALRRYLNPITLFPAELHFHSETEPLSCKSSIQLQAYRPGQRRSMNASSPPIFPSSKQQSKDDNNNNNRRKRRSTPSSSSSSSPTDLTTEPLDTEDTALTAPSSLQPRQREPRENSDFLRVIVLEMNMRKLGKLGEGSPGRARLWLPARQAAAAAAASTPTTTGGQSVVVVQNDEEVGQQRRRSDDGRTTGHYDEMRRGEKKVPRRWVGVGA</sequence>
<feature type="compositionally biased region" description="Acidic residues" evidence="1">
    <location>
        <begin position="249"/>
        <end position="260"/>
    </location>
</feature>
<dbReference type="Proteomes" id="UP001161017">
    <property type="component" value="Unassembled WGS sequence"/>
</dbReference>
<feature type="compositionally biased region" description="Low complexity" evidence="1">
    <location>
        <begin position="410"/>
        <end position="426"/>
    </location>
</feature>
<reference evidence="2" key="1">
    <citation type="journal article" date="2023" name="Genome Biol. Evol.">
        <title>First Whole Genome Sequence and Flow Cytometry Genome Size Data for the Lichen-Forming Fungus Ramalina farinacea (Ascomycota).</title>
        <authorList>
            <person name="Llewellyn T."/>
            <person name="Mian S."/>
            <person name="Hill R."/>
            <person name="Leitch I.J."/>
            <person name="Gaya E."/>
        </authorList>
    </citation>
    <scope>NUCLEOTIDE SEQUENCE</scope>
    <source>
        <strain evidence="2">LIQ254RAFAR</strain>
    </source>
</reference>
<comment type="caution">
    <text evidence="2">The sequence shown here is derived from an EMBL/GenBank/DDBJ whole genome shotgun (WGS) entry which is preliminary data.</text>
</comment>
<dbReference type="AlphaFoldDB" id="A0AA43QPP6"/>
<dbReference type="PANTHER" id="PTHR42051:SF1">
    <property type="entry name" value="MEIOTICALLY UP-REGULATED PROTEIN PB1A10.08"/>
    <property type="match status" value="1"/>
</dbReference>
<feature type="region of interest" description="Disordered" evidence="1">
    <location>
        <begin position="374"/>
        <end position="449"/>
    </location>
</feature>
<feature type="compositionally biased region" description="Low complexity" evidence="1">
    <location>
        <begin position="49"/>
        <end position="69"/>
    </location>
</feature>
<dbReference type="PANTHER" id="PTHR42051">
    <property type="entry name" value="MEIOTICALLY UP-REGULATED PROTEIN PB1A10.08"/>
    <property type="match status" value="1"/>
</dbReference>
<feature type="compositionally biased region" description="Low complexity" evidence="1">
    <location>
        <begin position="493"/>
        <end position="507"/>
    </location>
</feature>
<accession>A0AA43QPP6</accession>
<gene>
    <name evidence="2" type="ORF">OHK93_008722</name>
</gene>
<feature type="region of interest" description="Disordered" evidence="1">
    <location>
        <begin position="1"/>
        <end position="276"/>
    </location>
</feature>